<evidence type="ECO:0000313" key="1">
    <source>
        <dbReference type="EMBL" id="PIL28836.1"/>
    </source>
</evidence>
<comment type="caution">
    <text evidence="1">The sequence shown here is derived from an EMBL/GenBank/DDBJ whole genome shotgun (WGS) entry which is preliminary data.</text>
</comment>
<gene>
    <name evidence="1" type="ORF">GSI_08881</name>
</gene>
<sequence length="547" mass="61103">MLGPRPVVLSKAATIPKFHAFIFSDVAARMPYLVALVIDVAEGEAYLDLESSERAIECLVAILRRALCLKSLKLLSSAGRQPFGYPDNPRLSAAIGEVASLRELTIDGQTRVVDFVDAVRSPLTRLTLCMSGPSGGPDPWTQNTLSDALIRFKDSLESLSIRGSRVQLERSSIGFPVSTLTQFHAVRSLTLNQLVTFPHLPILLELFPNLNGTVHLTGFPYYSIPDFACDEPQRYTFFREVREENGRAQERQRWTRLERLICDVDTLFILNLRCPVGLTIVHKCTACTNPALRRYLAESLRGHRSTRLNLQLAIWWGVDQPLLDSIIPPEAAARLTHLTLCVRYVYDNSPDPTPGPRYADTRWDDLWRNALLPTIAPLRLRALTHFRLVFHCQAQEGEEAARPISEEPTVEDLRPTPHGRFDFTAIASVVADALPSLRYCFMTNSAHVLTHVDARLTVVEGWRESRAWQVACDPAGSTGAAAAADTCAIPRELLEMDNSVAEALMGREDLFLSTEEKASTVKHDFSFVCVCSNTVYVNLQDAMEWDD</sequence>
<proteinExistence type="predicted"/>
<dbReference type="Proteomes" id="UP000230002">
    <property type="component" value="Unassembled WGS sequence"/>
</dbReference>
<dbReference type="EMBL" id="AYKW01000023">
    <property type="protein sequence ID" value="PIL28836.1"/>
    <property type="molecule type" value="Genomic_DNA"/>
</dbReference>
<evidence type="ECO:0000313" key="2">
    <source>
        <dbReference type="Proteomes" id="UP000230002"/>
    </source>
</evidence>
<accession>A0A2G8S4Y2</accession>
<organism evidence="1 2">
    <name type="scientific">Ganoderma sinense ZZ0214-1</name>
    <dbReference type="NCBI Taxonomy" id="1077348"/>
    <lineage>
        <taxon>Eukaryota</taxon>
        <taxon>Fungi</taxon>
        <taxon>Dikarya</taxon>
        <taxon>Basidiomycota</taxon>
        <taxon>Agaricomycotina</taxon>
        <taxon>Agaricomycetes</taxon>
        <taxon>Polyporales</taxon>
        <taxon>Polyporaceae</taxon>
        <taxon>Ganoderma</taxon>
    </lineage>
</organism>
<dbReference type="OrthoDB" id="2748713at2759"/>
<keyword evidence="2" id="KW-1185">Reference proteome</keyword>
<protein>
    <submittedName>
        <fullName evidence="1">Uncharacterized protein</fullName>
    </submittedName>
</protein>
<dbReference type="AlphaFoldDB" id="A0A2G8S4Y2"/>
<reference evidence="1 2" key="1">
    <citation type="journal article" date="2015" name="Sci. Rep.">
        <title>Chromosome-level genome map provides insights into diverse defense mechanisms in the medicinal fungus Ganoderma sinense.</title>
        <authorList>
            <person name="Zhu Y."/>
            <person name="Xu J."/>
            <person name="Sun C."/>
            <person name="Zhou S."/>
            <person name="Xu H."/>
            <person name="Nelson D.R."/>
            <person name="Qian J."/>
            <person name="Song J."/>
            <person name="Luo H."/>
            <person name="Xiang L."/>
            <person name="Li Y."/>
            <person name="Xu Z."/>
            <person name="Ji A."/>
            <person name="Wang L."/>
            <person name="Lu S."/>
            <person name="Hayward A."/>
            <person name="Sun W."/>
            <person name="Li X."/>
            <person name="Schwartz D.C."/>
            <person name="Wang Y."/>
            <person name="Chen S."/>
        </authorList>
    </citation>
    <scope>NUCLEOTIDE SEQUENCE [LARGE SCALE GENOMIC DNA]</scope>
    <source>
        <strain evidence="1 2">ZZ0214-1</strain>
    </source>
</reference>
<name>A0A2G8S4Y2_9APHY</name>